<evidence type="ECO:0000313" key="1">
    <source>
        <dbReference type="EMBL" id="KAG5640234.1"/>
    </source>
</evidence>
<evidence type="ECO:0000313" key="2">
    <source>
        <dbReference type="Proteomes" id="UP000775547"/>
    </source>
</evidence>
<dbReference type="OrthoDB" id="420606at2759"/>
<organism evidence="1 2">
    <name type="scientific">Asterophora parasitica</name>
    <dbReference type="NCBI Taxonomy" id="117018"/>
    <lineage>
        <taxon>Eukaryota</taxon>
        <taxon>Fungi</taxon>
        <taxon>Dikarya</taxon>
        <taxon>Basidiomycota</taxon>
        <taxon>Agaricomycotina</taxon>
        <taxon>Agaricomycetes</taxon>
        <taxon>Agaricomycetidae</taxon>
        <taxon>Agaricales</taxon>
        <taxon>Tricholomatineae</taxon>
        <taxon>Lyophyllaceae</taxon>
        <taxon>Asterophora</taxon>
    </lineage>
</organism>
<dbReference type="Proteomes" id="UP000775547">
    <property type="component" value="Unassembled WGS sequence"/>
</dbReference>
<proteinExistence type="predicted"/>
<accession>A0A9P7FZY2</accession>
<gene>
    <name evidence="1" type="ORF">DXG03_009737</name>
</gene>
<name>A0A9P7FZY2_9AGAR</name>
<sequence>MVMRQFSFVTPHQPGSIQAIAMTIEDAAVLAKLFSHLRTEEQISSFLWAFQDLRQPRCNSVMQKEVGMMWYLTMPEGEQQRMRDETMRAKHDAGLGVLQASDESEESPEWVEVKEVFAYDAEDEADNWWVEWGMLRERSRGVDVSLGIPIQVEQTVSD</sequence>
<dbReference type="InterPro" id="IPR036188">
    <property type="entry name" value="FAD/NAD-bd_sf"/>
</dbReference>
<keyword evidence="2" id="KW-1185">Reference proteome</keyword>
<comment type="caution">
    <text evidence="1">The sequence shown here is derived from an EMBL/GenBank/DDBJ whole genome shotgun (WGS) entry which is preliminary data.</text>
</comment>
<dbReference type="EMBL" id="JABCKV010000983">
    <property type="protein sequence ID" value="KAG5640234.1"/>
    <property type="molecule type" value="Genomic_DNA"/>
</dbReference>
<dbReference type="AlphaFoldDB" id="A0A9P7FZY2"/>
<reference evidence="1" key="2">
    <citation type="submission" date="2021-10" db="EMBL/GenBank/DDBJ databases">
        <title>Phylogenomics reveals ancestral predisposition of the termite-cultivated fungus Termitomyces towards a domesticated lifestyle.</title>
        <authorList>
            <person name="Auxier B."/>
            <person name="Grum-Grzhimaylo A."/>
            <person name="Cardenas M.E."/>
            <person name="Lodge J.D."/>
            <person name="Laessoe T."/>
            <person name="Pedersen O."/>
            <person name="Smith M.E."/>
            <person name="Kuyper T.W."/>
            <person name="Franco-Molano E.A."/>
            <person name="Baroni T.J."/>
            <person name="Aanen D.K."/>
        </authorList>
    </citation>
    <scope>NUCLEOTIDE SEQUENCE</scope>
    <source>
        <strain evidence="1">AP01</strain>
        <tissue evidence="1">Mycelium</tissue>
    </source>
</reference>
<dbReference type="Gene3D" id="3.50.50.60">
    <property type="entry name" value="FAD/NAD(P)-binding domain"/>
    <property type="match status" value="1"/>
</dbReference>
<protein>
    <submittedName>
        <fullName evidence="1">Uncharacterized protein</fullName>
    </submittedName>
</protein>
<reference evidence="1" key="1">
    <citation type="submission" date="2020-07" db="EMBL/GenBank/DDBJ databases">
        <authorList>
            <person name="Nieuwenhuis M."/>
            <person name="Van De Peppel L.J.J."/>
        </authorList>
    </citation>
    <scope>NUCLEOTIDE SEQUENCE</scope>
    <source>
        <strain evidence="1">AP01</strain>
        <tissue evidence="1">Mycelium</tissue>
    </source>
</reference>